<comment type="caution">
    <text evidence="1">The sequence shown here is derived from an EMBL/GenBank/DDBJ whole genome shotgun (WGS) entry which is preliminary data.</text>
</comment>
<dbReference type="STRING" id="1220578.FPE01S_02_06610"/>
<gene>
    <name evidence="1" type="ORF">FPE01S_02_06610</name>
</gene>
<protein>
    <recommendedName>
        <fullName evidence="3">Glycosidase</fullName>
    </recommendedName>
</protein>
<evidence type="ECO:0000313" key="2">
    <source>
        <dbReference type="Proteomes" id="UP000033121"/>
    </source>
</evidence>
<dbReference type="Gene3D" id="2.115.10.20">
    <property type="entry name" value="Glycosyl hydrolase domain, family 43"/>
    <property type="match status" value="2"/>
</dbReference>
<sequence length="376" mass="42381">MVLAGTISARQLPAQDNLDLGKMIRAVDSSNIFQSPDYYQWCSSVIEGEDGMFHMFYSRWPHGRRTAADDTLNYIFDGFSGWNKYSEIAYAIADKPGGPYHYVKTILKGTGDPTRWDRFTYHNPLIRKFNGEYYLYFIANAFDSAFTVKKSVTPQSLQWLRYNCTQKIGVVRAKTLDGLISGQFDHTPAYIMAPDNQRTYEVATNPAVTQGPDGKYYLLYKSRMPEVGHMTFWMAVADRPDGPFTTVSNVLAGADLACEDPTLWYDAGRKRFYAVAKYYSNAGKLAPQFGALVLITSINGRDWQPAHHSLVSLRQLRCKNGQMIPLARLERPFIYLDEAGWPKALFAAAAVDDPGKGDPEKVRPGNNTFIVQIPLQ</sequence>
<accession>A0A0E9N1P8</accession>
<proteinExistence type="predicted"/>
<dbReference type="Proteomes" id="UP000033121">
    <property type="component" value="Unassembled WGS sequence"/>
</dbReference>
<name>A0A0E9N1P8_9BACT</name>
<dbReference type="AlphaFoldDB" id="A0A0E9N1P8"/>
<dbReference type="InterPro" id="IPR023296">
    <property type="entry name" value="Glyco_hydro_beta-prop_sf"/>
</dbReference>
<dbReference type="SUPFAM" id="SSF75005">
    <property type="entry name" value="Arabinanase/levansucrase/invertase"/>
    <property type="match status" value="2"/>
</dbReference>
<organism evidence="1 2">
    <name type="scientific">Flavihumibacter petaseus NBRC 106054</name>
    <dbReference type="NCBI Taxonomy" id="1220578"/>
    <lineage>
        <taxon>Bacteria</taxon>
        <taxon>Pseudomonadati</taxon>
        <taxon>Bacteroidota</taxon>
        <taxon>Chitinophagia</taxon>
        <taxon>Chitinophagales</taxon>
        <taxon>Chitinophagaceae</taxon>
        <taxon>Flavihumibacter</taxon>
    </lineage>
</organism>
<evidence type="ECO:0000313" key="1">
    <source>
        <dbReference type="EMBL" id="GAO43556.1"/>
    </source>
</evidence>
<keyword evidence="2" id="KW-1185">Reference proteome</keyword>
<reference evidence="1 2" key="1">
    <citation type="submission" date="2015-04" db="EMBL/GenBank/DDBJ databases">
        <title>Whole genome shotgun sequence of Flavihumibacter petaseus NBRC 106054.</title>
        <authorList>
            <person name="Miyazawa S."/>
            <person name="Hosoyama A."/>
            <person name="Hashimoto M."/>
            <person name="Noguchi M."/>
            <person name="Tsuchikane K."/>
            <person name="Ohji S."/>
            <person name="Yamazoe A."/>
            <person name="Ichikawa N."/>
            <person name="Kimura A."/>
            <person name="Fujita N."/>
        </authorList>
    </citation>
    <scope>NUCLEOTIDE SEQUENCE [LARGE SCALE GENOMIC DNA]</scope>
    <source>
        <strain evidence="1 2">NBRC 106054</strain>
    </source>
</reference>
<dbReference type="CDD" id="cd08994">
    <property type="entry name" value="GH43_62_32_68_117_130-like"/>
    <property type="match status" value="1"/>
</dbReference>
<dbReference type="EMBL" id="BBWV01000002">
    <property type="protein sequence ID" value="GAO43556.1"/>
    <property type="molecule type" value="Genomic_DNA"/>
</dbReference>
<evidence type="ECO:0008006" key="3">
    <source>
        <dbReference type="Google" id="ProtNLM"/>
    </source>
</evidence>